<dbReference type="EMBL" id="SSOP01000025">
    <property type="protein sequence ID" value="KAB5594094.1"/>
    <property type="molecule type" value="Genomic_DNA"/>
</dbReference>
<dbReference type="Proteomes" id="UP000383932">
    <property type="component" value="Unassembled WGS sequence"/>
</dbReference>
<gene>
    <name evidence="3" type="ORF">CTheo_2431</name>
</gene>
<dbReference type="Gene3D" id="3.10.110.10">
    <property type="entry name" value="Ubiquitin Conjugating Enzyme"/>
    <property type="match status" value="1"/>
</dbReference>
<evidence type="ECO:0000256" key="1">
    <source>
        <dbReference type="ARBA" id="ARBA00022786"/>
    </source>
</evidence>
<evidence type="ECO:0000259" key="2">
    <source>
        <dbReference type="PROSITE" id="PS50127"/>
    </source>
</evidence>
<dbReference type="OrthoDB" id="9978460at2759"/>
<comment type="caution">
    <text evidence="3">The sequence shown here is derived from an EMBL/GenBank/DDBJ whole genome shotgun (WGS) entry which is preliminary data.</text>
</comment>
<feature type="domain" description="UBC core" evidence="2">
    <location>
        <begin position="9"/>
        <end position="152"/>
    </location>
</feature>
<keyword evidence="4" id="KW-1185">Reference proteome</keyword>
<reference evidence="3 4" key="1">
    <citation type="journal article" date="2019" name="Fungal Biol. Biotechnol.">
        <title>Draft genome sequence of fastidious pathogen Ceratobasidium theobromae, which causes vascular-streak dieback in Theobroma cacao.</title>
        <authorList>
            <person name="Ali S.S."/>
            <person name="Asman A."/>
            <person name="Shao J."/>
            <person name="Firmansyah A.P."/>
            <person name="Susilo A.W."/>
            <person name="Rosmana A."/>
            <person name="McMahon P."/>
            <person name="Junaid M."/>
            <person name="Guest D."/>
            <person name="Kheng T.Y."/>
            <person name="Meinhardt L.W."/>
            <person name="Bailey B.A."/>
        </authorList>
    </citation>
    <scope>NUCLEOTIDE SEQUENCE [LARGE SCALE GENOMIC DNA]</scope>
    <source>
        <strain evidence="3 4">CT2</strain>
    </source>
</reference>
<dbReference type="InterPro" id="IPR016135">
    <property type="entry name" value="UBQ-conjugating_enzyme/RWD"/>
</dbReference>
<evidence type="ECO:0000313" key="3">
    <source>
        <dbReference type="EMBL" id="KAB5594094.1"/>
    </source>
</evidence>
<dbReference type="InterPro" id="IPR050113">
    <property type="entry name" value="Ub_conjugating_enzyme"/>
</dbReference>
<organism evidence="3 4">
    <name type="scientific">Ceratobasidium theobromae</name>
    <dbReference type="NCBI Taxonomy" id="1582974"/>
    <lineage>
        <taxon>Eukaryota</taxon>
        <taxon>Fungi</taxon>
        <taxon>Dikarya</taxon>
        <taxon>Basidiomycota</taxon>
        <taxon>Agaricomycotina</taxon>
        <taxon>Agaricomycetes</taxon>
        <taxon>Cantharellales</taxon>
        <taxon>Ceratobasidiaceae</taxon>
        <taxon>Ceratobasidium</taxon>
    </lineage>
</organism>
<dbReference type="PANTHER" id="PTHR24067">
    <property type="entry name" value="UBIQUITIN-CONJUGATING ENZYME E2"/>
    <property type="match status" value="1"/>
</dbReference>
<sequence length="152" mass="17222">MVNLRRVQKVGPQRRSELKEIQNNPVQGLSVVTDDDNMLTWNCAIKALDDSPYKKGIFKFKVVLPDDYPFKPPVVTFLTKIYHPGVNEEGQICLPILRDEWKPGVSLSAVLSTISQKINNPSPDDPYEPAIAAQLKDNKSEFLVKAQEWTEQ</sequence>
<accession>A0A5N5QQW7</accession>
<evidence type="ECO:0000313" key="4">
    <source>
        <dbReference type="Proteomes" id="UP000383932"/>
    </source>
</evidence>
<dbReference type="SMART" id="SM00212">
    <property type="entry name" value="UBCc"/>
    <property type="match status" value="1"/>
</dbReference>
<dbReference type="Pfam" id="PF00179">
    <property type="entry name" value="UQ_con"/>
    <property type="match status" value="1"/>
</dbReference>
<dbReference type="SUPFAM" id="SSF54495">
    <property type="entry name" value="UBC-like"/>
    <property type="match status" value="1"/>
</dbReference>
<dbReference type="InterPro" id="IPR000608">
    <property type="entry name" value="UBC"/>
</dbReference>
<protein>
    <submittedName>
        <fullName evidence="3">Ubiquitin-conjugating enzyme E2</fullName>
    </submittedName>
</protein>
<dbReference type="AlphaFoldDB" id="A0A5N5QQW7"/>
<name>A0A5N5QQW7_9AGAM</name>
<keyword evidence="1" id="KW-0833">Ubl conjugation pathway</keyword>
<dbReference type="PROSITE" id="PS50127">
    <property type="entry name" value="UBC_2"/>
    <property type="match status" value="1"/>
</dbReference>
<proteinExistence type="predicted"/>